<proteinExistence type="predicted"/>
<dbReference type="KEGG" id="bte:BTH_II1716"/>
<keyword evidence="3" id="KW-1185">Reference proteome</keyword>
<dbReference type="Proteomes" id="UP000001930">
    <property type="component" value="Chromosome II"/>
</dbReference>
<dbReference type="AlphaFoldDB" id="Q2T4I9"/>
<gene>
    <name evidence="2" type="ordered locus">BTH_II1716</name>
</gene>
<sequence>MRCPSDARKRRLAGVDHALPRRRAAAPMRRCADAPAGASNARILLAVSNARLPMRAA</sequence>
<evidence type="ECO:0000313" key="3">
    <source>
        <dbReference type="Proteomes" id="UP000001930"/>
    </source>
</evidence>
<evidence type="ECO:0000256" key="1">
    <source>
        <dbReference type="SAM" id="MobiDB-lite"/>
    </source>
</evidence>
<feature type="region of interest" description="Disordered" evidence="1">
    <location>
        <begin position="1"/>
        <end position="26"/>
    </location>
</feature>
<dbReference type="EMBL" id="CP000085">
    <property type="protein sequence ID" value="ABC35516.1"/>
    <property type="molecule type" value="Genomic_DNA"/>
</dbReference>
<protein>
    <submittedName>
        <fullName evidence="2">Uncharacterized protein</fullName>
    </submittedName>
</protein>
<accession>Q2T4I9</accession>
<name>Q2T4I9_BURTA</name>
<organism evidence="2 3">
    <name type="scientific">Burkholderia thailandensis (strain ATCC 700388 / DSM 13276 / CCUG 48851 / CIP 106301 / E264)</name>
    <dbReference type="NCBI Taxonomy" id="271848"/>
    <lineage>
        <taxon>Bacteria</taxon>
        <taxon>Pseudomonadati</taxon>
        <taxon>Pseudomonadota</taxon>
        <taxon>Betaproteobacteria</taxon>
        <taxon>Burkholderiales</taxon>
        <taxon>Burkholderiaceae</taxon>
        <taxon>Burkholderia</taxon>
        <taxon>pseudomallei group</taxon>
    </lineage>
</organism>
<dbReference type="HOGENOM" id="CLU_2987893_0_0_4"/>
<reference evidence="2 3" key="1">
    <citation type="journal article" date="2005" name="BMC Genomics">
        <title>Bacterial genome adaptation to niches: divergence of the potential virulence genes in three Burkholderia species of different survival strategies.</title>
        <authorList>
            <person name="Kim H.S."/>
            <person name="Schell M.A."/>
            <person name="Yu Y."/>
            <person name="Ulrich R.L."/>
            <person name="Sarria S.H."/>
            <person name="Nierman W.C."/>
            <person name="DeShazer D."/>
        </authorList>
    </citation>
    <scope>NUCLEOTIDE SEQUENCE [LARGE SCALE GENOMIC DNA]</scope>
    <source>
        <strain evidence="3">ATCC 700388 / DSM 13276 / CCUG 48851 / CIP 106301 / E264</strain>
    </source>
</reference>
<evidence type="ECO:0000313" key="2">
    <source>
        <dbReference type="EMBL" id="ABC35516.1"/>
    </source>
</evidence>